<accession>A0A2A2J288</accession>
<reference evidence="15 16" key="1">
    <citation type="journal article" date="2017" name="Curr. Biol.">
        <title>Genome architecture and evolution of a unichromosomal asexual nematode.</title>
        <authorList>
            <person name="Fradin H."/>
            <person name="Zegar C."/>
            <person name="Gutwein M."/>
            <person name="Lucas J."/>
            <person name="Kovtun M."/>
            <person name="Corcoran D."/>
            <person name="Baugh L.R."/>
            <person name="Kiontke K."/>
            <person name="Gunsalus K."/>
            <person name="Fitch D.H."/>
            <person name="Piano F."/>
        </authorList>
    </citation>
    <scope>NUCLEOTIDE SEQUENCE [LARGE SCALE GENOMIC DNA]</scope>
    <source>
        <strain evidence="15">PF1309</strain>
    </source>
</reference>
<comment type="similarity">
    <text evidence="2 13">Belongs to the amiloride-sensitive sodium channel (TC 1.A.6) family.</text>
</comment>
<sequence>MTWIGLKKDNVDSDEWYWTDGTTLDYKNWAPGEPALPSELCVEMTSDPSVYNSDHHKNWDSYTCDTVMRAFVCKKVKDGDCQYDGNGDNLWQLDCHNGSWASYNPVSGIVQPVDEVGCYVPGPSLEEEKNTAFGDLSPEEQNKIIEDITYDPTLTRDYIPFLIGGYTDEVRKGLGYTAEETFYGASYEDKTFDISRDFTEIYDKSLGTCYTFNHENGSMHYKLRKPGMQEGLSVLLRVYPHEYLSWTVLSGFMVFVHDNSEAVVSDSPRINTRSGSHTNLLIDMTKYVRLGGRYGKCANSINEVKSFYYLGSYTTDVSPEDSCTY</sequence>
<keyword evidence="6" id="KW-1133">Transmembrane helix</keyword>
<evidence type="ECO:0000313" key="16">
    <source>
        <dbReference type="Proteomes" id="UP000218231"/>
    </source>
</evidence>
<dbReference type="PANTHER" id="PTHR11690:SF177">
    <property type="entry name" value="EGF-LIKE DOMAIN-CONTAINING PROTEIN"/>
    <property type="match status" value="1"/>
</dbReference>
<dbReference type="Proteomes" id="UP000218231">
    <property type="component" value="Unassembled WGS sequence"/>
</dbReference>
<dbReference type="InterPro" id="IPR016186">
    <property type="entry name" value="C-type_lectin-like/link_sf"/>
</dbReference>
<dbReference type="CDD" id="cd00037">
    <property type="entry name" value="CLECT"/>
    <property type="match status" value="1"/>
</dbReference>
<dbReference type="EMBL" id="LIAE01010739">
    <property type="protein sequence ID" value="PAV55928.1"/>
    <property type="molecule type" value="Genomic_DNA"/>
</dbReference>
<keyword evidence="7" id="KW-0915">Sodium</keyword>
<dbReference type="STRING" id="2018661.A0A2A2J288"/>
<name>A0A2A2J288_9BILA</name>
<dbReference type="Pfam" id="PF00858">
    <property type="entry name" value="ASC"/>
    <property type="match status" value="1"/>
</dbReference>
<keyword evidence="8 13" id="KW-0406">Ion transport</keyword>
<keyword evidence="9" id="KW-0472">Membrane</keyword>
<evidence type="ECO:0000259" key="14">
    <source>
        <dbReference type="PROSITE" id="PS50041"/>
    </source>
</evidence>
<protein>
    <recommendedName>
        <fullName evidence="14">C-type lectin domain-containing protein</fullName>
    </recommendedName>
</protein>
<evidence type="ECO:0000256" key="4">
    <source>
        <dbReference type="ARBA" id="ARBA00022461"/>
    </source>
</evidence>
<dbReference type="Pfam" id="PF00059">
    <property type="entry name" value="Lectin_C"/>
    <property type="match status" value="1"/>
</dbReference>
<dbReference type="InterPro" id="IPR016187">
    <property type="entry name" value="CTDL_fold"/>
</dbReference>
<dbReference type="GO" id="GO:0015280">
    <property type="term" value="F:ligand-gated sodium channel activity"/>
    <property type="evidence" value="ECO:0007669"/>
    <property type="project" value="TreeGrafter"/>
</dbReference>
<evidence type="ECO:0000256" key="1">
    <source>
        <dbReference type="ARBA" id="ARBA00004141"/>
    </source>
</evidence>
<dbReference type="InterPro" id="IPR001304">
    <property type="entry name" value="C-type_lectin-like"/>
</dbReference>
<dbReference type="AlphaFoldDB" id="A0A2A2J288"/>
<keyword evidence="11 13" id="KW-0739">Sodium transport</keyword>
<keyword evidence="16" id="KW-1185">Reference proteome</keyword>
<evidence type="ECO:0000256" key="5">
    <source>
        <dbReference type="ARBA" id="ARBA00022692"/>
    </source>
</evidence>
<evidence type="ECO:0000256" key="7">
    <source>
        <dbReference type="ARBA" id="ARBA00023053"/>
    </source>
</evidence>
<dbReference type="Gene3D" id="2.60.470.10">
    <property type="entry name" value="Acid-sensing ion channels like domains"/>
    <property type="match status" value="1"/>
</dbReference>
<comment type="subcellular location">
    <subcellularLocation>
        <location evidence="1">Membrane</location>
        <topology evidence="1">Multi-pass membrane protein</topology>
    </subcellularLocation>
</comment>
<evidence type="ECO:0000256" key="10">
    <source>
        <dbReference type="ARBA" id="ARBA00023180"/>
    </source>
</evidence>
<keyword evidence="4 13" id="KW-0894">Sodium channel</keyword>
<keyword evidence="5 13" id="KW-0812">Transmembrane</keyword>
<evidence type="ECO:0000256" key="8">
    <source>
        <dbReference type="ARBA" id="ARBA00023065"/>
    </source>
</evidence>
<dbReference type="PRINTS" id="PR01078">
    <property type="entry name" value="AMINACHANNEL"/>
</dbReference>
<dbReference type="SUPFAM" id="SSF56436">
    <property type="entry name" value="C-type lectin-like"/>
    <property type="match status" value="1"/>
</dbReference>
<evidence type="ECO:0000256" key="3">
    <source>
        <dbReference type="ARBA" id="ARBA00022448"/>
    </source>
</evidence>
<dbReference type="Gene3D" id="3.10.100.10">
    <property type="entry name" value="Mannose-Binding Protein A, subunit A"/>
    <property type="match status" value="1"/>
</dbReference>
<keyword evidence="10" id="KW-0325">Glycoprotein</keyword>
<organism evidence="15 16">
    <name type="scientific">Diploscapter pachys</name>
    <dbReference type="NCBI Taxonomy" id="2018661"/>
    <lineage>
        <taxon>Eukaryota</taxon>
        <taxon>Metazoa</taxon>
        <taxon>Ecdysozoa</taxon>
        <taxon>Nematoda</taxon>
        <taxon>Chromadorea</taxon>
        <taxon>Rhabditida</taxon>
        <taxon>Rhabditina</taxon>
        <taxon>Rhabditomorpha</taxon>
        <taxon>Rhabditoidea</taxon>
        <taxon>Rhabditidae</taxon>
        <taxon>Diploscapter</taxon>
    </lineage>
</organism>
<keyword evidence="3 13" id="KW-0813">Transport</keyword>
<dbReference type="OrthoDB" id="5841082at2759"/>
<evidence type="ECO:0000256" key="9">
    <source>
        <dbReference type="ARBA" id="ARBA00023136"/>
    </source>
</evidence>
<evidence type="ECO:0000256" key="2">
    <source>
        <dbReference type="ARBA" id="ARBA00007193"/>
    </source>
</evidence>
<comment type="caution">
    <text evidence="15">The sequence shown here is derived from an EMBL/GenBank/DDBJ whole genome shotgun (WGS) entry which is preliminary data.</text>
</comment>
<dbReference type="GO" id="GO:0005886">
    <property type="term" value="C:plasma membrane"/>
    <property type="evidence" value="ECO:0007669"/>
    <property type="project" value="TreeGrafter"/>
</dbReference>
<dbReference type="PROSITE" id="PS50041">
    <property type="entry name" value="C_TYPE_LECTIN_2"/>
    <property type="match status" value="1"/>
</dbReference>
<dbReference type="PANTHER" id="PTHR11690">
    <property type="entry name" value="AMILORIDE-SENSITIVE SODIUM CHANNEL-RELATED"/>
    <property type="match status" value="1"/>
</dbReference>
<evidence type="ECO:0000256" key="6">
    <source>
        <dbReference type="ARBA" id="ARBA00022989"/>
    </source>
</evidence>
<evidence type="ECO:0000313" key="15">
    <source>
        <dbReference type="EMBL" id="PAV55928.1"/>
    </source>
</evidence>
<proteinExistence type="inferred from homology"/>
<evidence type="ECO:0000256" key="12">
    <source>
        <dbReference type="ARBA" id="ARBA00023303"/>
    </source>
</evidence>
<keyword evidence="12 13" id="KW-0407">Ion channel</keyword>
<dbReference type="InterPro" id="IPR001873">
    <property type="entry name" value="ENaC"/>
</dbReference>
<gene>
    <name evidence="15" type="ORF">WR25_06045</name>
</gene>
<evidence type="ECO:0000256" key="13">
    <source>
        <dbReference type="RuleBase" id="RU000679"/>
    </source>
</evidence>
<evidence type="ECO:0000256" key="11">
    <source>
        <dbReference type="ARBA" id="ARBA00023201"/>
    </source>
</evidence>
<feature type="domain" description="C-type lectin" evidence="14">
    <location>
        <begin position="1"/>
        <end position="65"/>
    </location>
</feature>